<comment type="subunit">
    <text evidence="14">Interacts with EME1.</text>
</comment>
<dbReference type="InterPro" id="IPR047417">
    <property type="entry name" value="WHD_MUS81"/>
</dbReference>
<dbReference type="SMART" id="SM00891">
    <property type="entry name" value="ERCC4"/>
    <property type="match status" value="1"/>
</dbReference>
<evidence type="ECO:0000256" key="6">
    <source>
        <dbReference type="ARBA" id="ARBA00022759"/>
    </source>
</evidence>
<dbReference type="InterPro" id="IPR027421">
    <property type="entry name" value="DNA_pol_lamdba_lyase_dom_sf"/>
</dbReference>
<evidence type="ECO:0000256" key="12">
    <source>
        <dbReference type="ARBA" id="ARBA00023242"/>
    </source>
</evidence>
<evidence type="ECO:0000256" key="1">
    <source>
        <dbReference type="ARBA" id="ARBA00001946"/>
    </source>
</evidence>
<keyword evidence="13" id="KW-0469">Meiosis</keyword>
<comment type="subcellular location">
    <subcellularLocation>
        <location evidence="2 14">Nucleus</location>
    </subcellularLocation>
</comment>
<dbReference type="InParanoid" id="A0A151GEI7"/>
<keyword evidence="6 14" id="KW-0255">Endonuclease</keyword>
<dbReference type="EMBL" id="LAYC01000003">
    <property type="protein sequence ID" value="KYK55496.1"/>
    <property type="molecule type" value="Genomic_DNA"/>
</dbReference>
<keyword evidence="4 14" id="KW-0540">Nuclease</keyword>
<evidence type="ECO:0000256" key="11">
    <source>
        <dbReference type="ARBA" id="ARBA00023204"/>
    </source>
</evidence>
<dbReference type="FunFam" id="1.10.10.10:FF:000307">
    <property type="entry name" value="Crossover junction endonuclease MUS81"/>
    <property type="match status" value="1"/>
</dbReference>
<dbReference type="PANTHER" id="PTHR13451">
    <property type="entry name" value="CLASS II CROSSOVER JUNCTION ENDONUCLEASE MUS81"/>
    <property type="match status" value="1"/>
</dbReference>
<reference evidence="17 18" key="1">
    <citation type="journal article" date="2016" name="Sci. Rep.">
        <title>Insights into Adaptations to a Near-Obligate Nematode Endoparasitic Lifestyle from the Finished Genome of Drechmeria coniospora.</title>
        <authorList>
            <person name="Zhang L."/>
            <person name="Zhou Z."/>
            <person name="Guo Q."/>
            <person name="Fokkens L."/>
            <person name="Miskei M."/>
            <person name="Pocsi I."/>
            <person name="Zhang W."/>
            <person name="Chen M."/>
            <person name="Wang L."/>
            <person name="Sun Y."/>
            <person name="Donzelli B.G."/>
            <person name="Gibson D.M."/>
            <person name="Nelson D.R."/>
            <person name="Luo J.G."/>
            <person name="Rep M."/>
            <person name="Liu H."/>
            <person name="Yang S."/>
            <person name="Wang J."/>
            <person name="Krasnoff S.B."/>
            <person name="Xu Y."/>
            <person name="Molnar I."/>
            <person name="Lin M."/>
        </authorList>
    </citation>
    <scope>NUCLEOTIDE SEQUENCE [LARGE SCALE GENOMIC DNA]</scope>
    <source>
        <strain evidence="17 18">ARSEF 6962</strain>
    </source>
</reference>
<dbReference type="GO" id="GO:0000727">
    <property type="term" value="P:double-strand break repair via break-induced replication"/>
    <property type="evidence" value="ECO:0007669"/>
    <property type="project" value="UniProtKB-UniRule"/>
</dbReference>
<dbReference type="FunCoup" id="A0A151GEI7">
    <property type="interactions" value="171"/>
</dbReference>
<dbReference type="SUPFAM" id="SSF52980">
    <property type="entry name" value="Restriction endonuclease-like"/>
    <property type="match status" value="1"/>
</dbReference>
<dbReference type="InterPro" id="IPR033309">
    <property type="entry name" value="Mus81"/>
</dbReference>
<dbReference type="GO" id="GO:0031573">
    <property type="term" value="P:mitotic intra-S DNA damage checkpoint signaling"/>
    <property type="evidence" value="ECO:0007669"/>
    <property type="project" value="TreeGrafter"/>
</dbReference>
<comment type="similarity">
    <text evidence="3 14">Belongs to the XPF family.</text>
</comment>
<dbReference type="GeneID" id="63720102"/>
<dbReference type="Gene3D" id="1.10.150.670">
    <property type="entry name" value="Crossover junction endonuclease EME1, DNA-binding domain"/>
    <property type="match status" value="1"/>
</dbReference>
<dbReference type="FunFam" id="1.10.150.110:FF:000001">
    <property type="entry name" value="Putative Crossover junction endonuclease MUS81"/>
    <property type="match status" value="1"/>
</dbReference>
<proteinExistence type="inferred from homology"/>
<dbReference type="STRING" id="98403.A0A151GEI7"/>
<evidence type="ECO:0000313" key="18">
    <source>
        <dbReference type="Proteomes" id="UP000076580"/>
    </source>
</evidence>
<evidence type="ECO:0000259" key="16">
    <source>
        <dbReference type="SMART" id="SM00891"/>
    </source>
</evidence>
<keyword evidence="11 14" id="KW-0234">DNA repair</keyword>
<dbReference type="EC" id="3.1.22.-" evidence="14"/>
<keyword evidence="17" id="KW-0547">Nucleotide-binding</keyword>
<dbReference type="FunFam" id="3.40.50.10130:FF:000003">
    <property type="entry name" value="Crossover junction endonuclease MUS81"/>
    <property type="match status" value="1"/>
</dbReference>
<dbReference type="GO" id="GO:0000712">
    <property type="term" value="P:resolution of meiotic recombination intermediates"/>
    <property type="evidence" value="ECO:0007669"/>
    <property type="project" value="UniProtKB-ARBA"/>
</dbReference>
<dbReference type="InterPro" id="IPR011335">
    <property type="entry name" value="Restrct_endonuc-II-like"/>
</dbReference>
<evidence type="ECO:0000256" key="2">
    <source>
        <dbReference type="ARBA" id="ARBA00004123"/>
    </source>
</evidence>
<feature type="region of interest" description="Disordered" evidence="15">
    <location>
        <begin position="229"/>
        <end position="272"/>
    </location>
</feature>
<dbReference type="Gene3D" id="1.10.10.10">
    <property type="entry name" value="Winged helix-like DNA-binding domain superfamily/Winged helix DNA-binding domain"/>
    <property type="match status" value="1"/>
</dbReference>
<sequence>MADDDNCANRQFLAWVKEWLDVARQRSSKGVTTYKNAYDSLKACPLTFQHPSELQQLKGFGPKLCERLTENLQNHCQQNGLPMPERPGARKAAGRARQGDDGGDGGDGDDDGDGGSHPPAKRRKPRQPKAYVPTFRSGAYALVIGLSTLSEESTSGMTKTELIQIAQPHCDSSLTVPSDATKTYTAWSSMKTLIQKELVYERGRPLRRYALTDEGWHVARRIKETRECRLDGRDDEHGETSRPMSDPEPQAEAGRVSRFRSPSPRAEIREVQASPYVHVVPDGPPASGRDHTLPDFDPVRLPPGSFTVHLVLDVREVRARTDRDYIQEELAKQGVKPIMRSLEVGDAQWVAKLHDSDLLSRHGAEGDEVVLDWIVERKRLDDLVSSIKDGRFHEQKFRLGRSGVRKVIYIIEEITMDHSVHQRYDEAIESAMASMQVVNGYFVKRTAKMDETIRYLSRMTALLKRDYEGKTLNVIPTRILTAQNYLPLLGHLRTKDPSVGYYISYPAFASLASKSELMTLRDVFLKMLMTTRGITGERALAIQKRWKTPHDLVKAFDACGPGEQGKKRKQELVSSELDYLAGRMKISKALSGKIAEVWGDA</sequence>
<dbReference type="Gene3D" id="1.10.150.110">
    <property type="entry name" value="DNA polymerase beta, N-terminal domain-like"/>
    <property type="match status" value="1"/>
</dbReference>
<evidence type="ECO:0000256" key="14">
    <source>
        <dbReference type="RuleBase" id="RU369042"/>
    </source>
</evidence>
<feature type="domain" description="ERCC4" evidence="16">
    <location>
        <begin position="309"/>
        <end position="415"/>
    </location>
</feature>
<dbReference type="CDD" id="cd21036">
    <property type="entry name" value="WH_MUS81"/>
    <property type="match status" value="1"/>
</dbReference>
<dbReference type="GO" id="GO:0006308">
    <property type="term" value="P:DNA catabolic process"/>
    <property type="evidence" value="ECO:0007669"/>
    <property type="project" value="UniProtKB-UniRule"/>
</dbReference>
<keyword evidence="5 14" id="KW-0479">Metal-binding</keyword>
<dbReference type="Pfam" id="PF21136">
    <property type="entry name" value="WHD_MUS81"/>
    <property type="match status" value="1"/>
</dbReference>
<name>A0A151GEI7_DRECN</name>
<dbReference type="InterPro" id="IPR010996">
    <property type="entry name" value="HHH_MUS81"/>
</dbReference>
<keyword evidence="17" id="KW-0347">Helicase</keyword>
<dbReference type="Proteomes" id="UP000076580">
    <property type="component" value="Chromosome 03"/>
</dbReference>
<feature type="compositionally biased region" description="Acidic residues" evidence="15">
    <location>
        <begin position="101"/>
        <end position="113"/>
    </location>
</feature>
<dbReference type="InterPro" id="IPR006166">
    <property type="entry name" value="ERCC4_domain"/>
</dbReference>
<evidence type="ECO:0000256" key="10">
    <source>
        <dbReference type="ARBA" id="ARBA00023172"/>
    </source>
</evidence>
<dbReference type="AlphaFoldDB" id="A0A151GEI7"/>
<dbReference type="InterPro" id="IPR036388">
    <property type="entry name" value="WH-like_DNA-bd_sf"/>
</dbReference>
<dbReference type="GO" id="GO:0031297">
    <property type="term" value="P:replication fork processing"/>
    <property type="evidence" value="ECO:0007669"/>
    <property type="project" value="UniProtKB-ARBA"/>
</dbReference>
<evidence type="ECO:0000256" key="9">
    <source>
        <dbReference type="ARBA" id="ARBA00022842"/>
    </source>
</evidence>
<dbReference type="PANTHER" id="PTHR13451:SF0">
    <property type="entry name" value="CROSSOVER JUNCTION ENDONUCLEASE MUS81"/>
    <property type="match status" value="1"/>
</dbReference>
<comment type="function">
    <text evidence="14">Interacts with EME1 to form a DNA structure-specific endonuclease with substrate preference for branched DNA structures with a 5'-end at the branch nick. Typical substrates include 3'-flap structures, D-loops, replication forks and nicked Holliday junctions. May be required in mitosis for the processing of stalled or collapsed replication fork intermediates. May be required in meiosis for the repair of meiosis-specific double strand breaks subsequent to single-end invasion (SEI).</text>
</comment>
<dbReference type="RefSeq" id="XP_040654848.1">
    <property type="nucleotide sequence ID" value="XM_040804744.1"/>
</dbReference>
<protein>
    <recommendedName>
        <fullName evidence="14">Crossover junction endonuclease MUS81</fullName>
        <ecNumber evidence="14">3.1.22.-</ecNumber>
    </recommendedName>
</protein>
<dbReference type="GO" id="GO:0048257">
    <property type="term" value="F:3'-flap endonuclease activity"/>
    <property type="evidence" value="ECO:0007669"/>
    <property type="project" value="TreeGrafter"/>
</dbReference>
<keyword evidence="18" id="KW-1185">Reference proteome</keyword>
<keyword evidence="17" id="KW-0067">ATP-binding</keyword>
<dbReference type="CDD" id="cd20074">
    <property type="entry name" value="XPF_nuclease_Mus81"/>
    <property type="match status" value="1"/>
</dbReference>
<keyword evidence="8 14" id="KW-0378">Hydrolase</keyword>
<keyword evidence="9 14" id="KW-0460">Magnesium</keyword>
<keyword evidence="12 14" id="KW-0539">Nucleus</keyword>
<dbReference type="InterPro" id="IPR047416">
    <property type="entry name" value="XPF_nuclease_Mus81"/>
</dbReference>
<comment type="cofactor">
    <cofactor evidence="1 14">
        <name>Mg(2+)</name>
        <dbReference type="ChEBI" id="CHEBI:18420"/>
    </cofactor>
</comment>
<dbReference type="GO" id="GO:0003677">
    <property type="term" value="F:DNA binding"/>
    <property type="evidence" value="ECO:0007669"/>
    <property type="project" value="UniProtKB-UniRule"/>
</dbReference>
<gene>
    <name evidence="17" type="ORF">DCS_07459</name>
</gene>
<dbReference type="GO" id="GO:0048476">
    <property type="term" value="C:Holliday junction resolvase complex"/>
    <property type="evidence" value="ECO:0007669"/>
    <property type="project" value="UniProtKB-UniRule"/>
</dbReference>
<dbReference type="Pfam" id="PF14716">
    <property type="entry name" value="HHH_8"/>
    <property type="match status" value="1"/>
</dbReference>
<comment type="caution">
    <text evidence="17">The sequence shown here is derived from an EMBL/GenBank/DDBJ whole genome shotgun (WGS) entry which is preliminary data.</text>
</comment>
<evidence type="ECO:0000313" key="17">
    <source>
        <dbReference type="EMBL" id="KYK55496.1"/>
    </source>
</evidence>
<organism evidence="17 18">
    <name type="scientific">Drechmeria coniospora</name>
    <name type="common">Nematophagous fungus</name>
    <name type="synonym">Meria coniospora</name>
    <dbReference type="NCBI Taxonomy" id="98403"/>
    <lineage>
        <taxon>Eukaryota</taxon>
        <taxon>Fungi</taxon>
        <taxon>Dikarya</taxon>
        <taxon>Ascomycota</taxon>
        <taxon>Pezizomycotina</taxon>
        <taxon>Sordariomycetes</taxon>
        <taxon>Hypocreomycetidae</taxon>
        <taxon>Hypocreales</taxon>
        <taxon>Ophiocordycipitaceae</taxon>
        <taxon>Drechmeria</taxon>
    </lineage>
</organism>
<keyword evidence="10 14" id="KW-0233">DNA recombination</keyword>
<dbReference type="Pfam" id="PF02732">
    <property type="entry name" value="ERCC4"/>
    <property type="match status" value="1"/>
</dbReference>
<feature type="region of interest" description="Disordered" evidence="15">
    <location>
        <begin position="76"/>
        <end position="132"/>
    </location>
</feature>
<dbReference type="GO" id="GO:0046872">
    <property type="term" value="F:metal ion binding"/>
    <property type="evidence" value="ECO:0007669"/>
    <property type="project" value="UniProtKB-UniRule"/>
</dbReference>
<evidence type="ECO:0000256" key="13">
    <source>
        <dbReference type="ARBA" id="ARBA00023254"/>
    </source>
</evidence>
<evidence type="ECO:0000256" key="3">
    <source>
        <dbReference type="ARBA" id="ARBA00010015"/>
    </source>
</evidence>
<accession>A0A151GEI7</accession>
<dbReference type="SUPFAM" id="SSF47802">
    <property type="entry name" value="DNA polymerase beta, N-terminal domain-like"/>
    <property type="match status" value="1"/>
</dbReference>
<evidence type="ECO:0000256" key="7">
    <source>
        <dbReference type="ARBA" id="ARBA00022763"/>
    </source>
</evidence>
<dbReference type="GO" id="GO:0004386">
    <property type="term" value="F:helicase activity"/>
    <property type="evidence" value="ECO:0007669"/>
    <property type="project" value="UniProtKB-KW"/>
</dbReference>
<feature type="compositionally biased region" description="Basic and acidic residues" evidence="15">
    <location>
        <begin position="229"/>
        <end position="240"/>
    </location>
</feature>
<evidence type="ECO:0000256" key="4">
    <source>
        <dbReference type="ARBA" id="ARBA00022722"/>
    </source>
</evidence>
<dbReference type="Gene3D" id="3.40.50.10130">
    <property type="match status" value="1"/>
</dbReference>
<dbReference type="GO" id="GO:0005634">
    <property type="term" value="C:nucleus"/>
    <property type="evidence" value="ECO:0007669"/>
    <property type="project" value="UniProtKB-SubCell"/>
</dbReference>
<evidence type="ECO:0000256" key="15">
    <source>
        <dbReference type="SAM" id="MobiDB-lite"/>
    </source>
</evidence>
<evidence type="ECO:0000256" key="8">
    <source>
        <dbReference type="ARBA" id="ARBA00022801"/>
    </source>
</evidence>
<dbReference type="GO" id="GO:0008821">
    <property type="term" value="F:crossover junction DNA endonuclease activity"/>
    <property type="evidence" value="ECO:0007669"/>
    <property type="project" value="UniProtKB-UniRule"/>
</dbReference>
<keyword evidence="7 14" id="KW-0227">DNA damage</keyword>
<dbReference type="InterPro" id="IPR042530">
    <property type="entry name" value="EME1/EME2_C"/>
</dbReference>
<evidence type="ECO:0000256" key="5">
    <source>
        <dbReference type="ARBA" id="ARBA00022723"/>
    </source>
</evidence>